<dbReference type="Proteomes" id="UP000289708">
    <property type="component" value="Unassembled WGS sequence"/>
</dbReference>
<evidence type="ECO:0000313" key="9">
    <source>
        <dbReference type="Proteomes" id="UP000289708"/>
    </source>
</evidence>
<evidence type="ECO:0000256" key="4">
    <source>
        <dbReference type="ARBA" id="ARBA00022989"/>
    </source>
</evidence>
<name>A0A4Q0MKD8_9HYPH</name>
<dbReference type="InterPro" id="IPR000620">
    <property type="entry name" value="EamA_dom"/>
</dbReference>
<organism evidence="8 9">
    <name type="scientific">Hansschlegelia zhihuaiae</name>
    <dbReference type="NCBI Taxonomy" id="405005"/>
    <lineage>
        <taxon>Bacteria</taxon>
        <taxon>Pseudomonadati</taxon>
        <taxon>Pseudomonadota</taxon>
        <taxon>Alphaproteobacteria</taxon>
        <taxon>Hyphomicrobiales</taxon>
        <taxon>Methylopilaceae</taxon>
        <taxon>Hansschlegelia</taxon>
    </lineage>
</organism>
<dbReference type="PANTHER" id="PTHR32322:SF2">
    <property type="entry name" value="EAMA DOMAIN-CONTAINING PROTEIN"/>
    <property type="match status" value="1"/>
</dbReference>
<keyword evidence="4 6" id="KW-1133">Transmembrane helix</keyword>
<proteinExistence type="inferred from homology"/>
<feature type="transmembrane region" description="Helical" evidence="6">
    <location>
        <begin position="140"/>
        <end position="157"/>
    </location>
</feature>
<evidence type="ECO:0000256" key="1">
    <source>
        <dbReference type="ARBA" id="ARBA00004141"/>
    </source>
</evidence>
<evidence type="ECO:0000256" key="6">
    <source>
        <dbReference type="SAM" id="Phobius"/>
    </source>
</evidence>
<feature type="transmembrane region" description="Helical" evidence="6">
    <location>
        <begin position="112"/>
        <end position="133"/>
    </location>
</feature>
<reference evidence="8 9" key="1">
    <citation type="submission" date="2018-12" db="EMBL/GenBank/DDBJ databases">
        <title>bacterium Hansschlegelia zhihuaiae S113.</title>
        <authorList>
            <person name="He J."/>
        </authorList>
    </citation>
    <scope>NUCLEOTIDE SEQUENCE [LARGE SCALE GENOMIC DNA]</scope>
    <source>
        <strain evidence="8 9">S 113</strain>
    </source>
</reference>
<dbReference type="OrthoDB" id="2352272at2"/>
<feature type="transmembrane region" description="Helical" evidence="6">
    <location>
        <begin position="265"/>
        <end position="283"/>
    </location>
</feature>
<protein>
    <submittedName>
        <fullName evidence="8">DMT family transporter</fullName>
    </submittedName>
</protein>
<feature type="domain" description="EamA" evidence="7">
    <location>
        <begin position="24"/>
        <end position="155"/>
    </location>
</feature>
<keyword evidence="9" id="KW-1185">Reference proteome</keyword>
<evidence type="ECO:0000256" key="2">
    <source>
        <dbReference type="ARBA" id="ARBA00007362"/>
    </source>
</evidence>
<accession>A0A4Q0MKD8</accession>
<keyword evidence="5 6" id="KW-0472">Membrane</keyword>
<feature type="transmembrane region" description="Helical" evidence="6">
    <location>
        <begin position="201"/>
        <end position="222"/>
    </location>
</feature>
<evidence type="ECO:0000256" key="5">
    <source>
        <dbReference type="ARBA" id="ARBA00023136"/>
    </source>
</evidence>
<feature type="transmembrane region" description="Helical" evidence="6">
    <location>
        <begin position="289"/>
        <end position="310"/>
    </location>
</feature>
<feature type="transmembrane region" description="Helical" evidence="6">
    <location>
        <begin position="48"/>
        <end position="72"/>
    </location>
</feature>
<dbReference type="AlphaFoldDB" id="A0A4Q0MKD8"/>
<evidence type="ECO:0000313" key="8">
    <source>
        <dbReference type="EMBL" id="RXF74064.1"/>
    </source>
</evidence>
<sequence>MPRSLAHPAPPMPHATTSSLDPKGAALYATLILVWGTSWIAIHHQLGVVTPVVSLLWRFVLAASICMGLALIRCERMAFPARLHLMFALVGVLMFSTNFLLFYLAGRHVPTGLLAVVFALASPINLGLSALLFRKQVEPRVLGGAALGVAGVAALYAPEIAGTGFDLAAAGGLALALGGTLSFCLGNMASSVVQSEGVSDYAATAWGMSYGAVWLLALSLATGAEFAFDFRVPYVASLLWLAIGSSAVAFIAYLSLIKRIGPGRAGFATVLFPVVALAISSVFEDYHWTALSILGLALVAAGNVVVLGLARKRG</sequence>
<gene>
    <name evidence="8" type="ORF">EK403_06740</name>
</gene>
<dbReference type="GO" id="GO:0016020">
    <property type="term" value="C:membrane"/>
    <property type="evidence" value="ECO:0007669"/>
    <property type="project" value="UniProtKB-SubCell"/>
</dbReference>
<comment type="caution">
    <text evidence="8">The sequence shown here is derived from an EMBL/GenBank/DDBJ whole genome shotgun (WGS) entry which is preliminary data.</text>
</comment>
<dbReference type="EMBL" id="RYFI01000005">
    <property type="protein sequence ID" value="RXF74064.1"/>
    <property type="molecule type" value="Genomic_DNA"/>
</dbReference>
<comment type="similarity">
    <text evidence="2">Belongs to the EamA transporter family.</text>
</comment>
<comment type="subcellular location">
    <subcellularLocation>
        <location evidence="1">Membrane</location>
        <topology evidence="1">Multi-pass membrane protein</topology>
    </subcellularLocation>
</comment>
<dbReference type="PANTHER" id="PTHR32322">
    <property type="entry name" value="INNER MEMBRANE TRANSPORTER"/>
    <property type="match status" value="1"/>
</dbReference>
<dbReference type="Pfam" id="PF00892">
    <property type="entry name" value="EamA"/>
    <property type="match status" value="2"/>
</dbReference>
<feature type="transmembrane region" description="Helical" evidence="6">
    <location>
        <begin position="169"/>
        <end position="189"/>
    </location>
</feature>
<dbReference type="InterPro" id="IPR037185">
    <property type="entry name" value="EmrE-like"/>
</dbReference>
<evidence type="ECO:0000259" key="7">
    <source>
        <dbReference type="Pfam" id="PF00892"/>
    </source>
</evidence>
<feature type="transmembrane region" description="Helical" evidence="6">
    <location>
        <begin position="84"/>
        <end position="106"/>
    </location>
</feature>
<feature type="transmembrane region" description="Helical" evidence="6">
    <location>
        <begin position="234"/>
        <end position="253"/>
    </location>
</feature>
<dbReference type="SUPFAM" id="SSF103481">
    <property type="entry name" value="Multidrug resistance efflux transporter EmrE"/>
    <property type="match status" value="2"/>
</dbReference>
<evidence type="ECO:0000256" key="3">
    <source>
        <dbReference type="ARBA" id="ARBA00022692"/>
    </source>
</evidence>
<keyword evidence="3 6" id="KW-0812">Transmembrane</keyword>
<feature type="domain" description="EamA" evidence="7">
    <location>
        <begin position="172"/>
        <end position="307"/>
    </location>
</feature>
<dbReference type="InterPro" id="IPR050638">
    <property type="entry name" value="AA-Vitamin_Transporters"/>
</dbReference>
<feature type="transmembrane region" description="Helical" evidence="6">
    <location>
        <begin position="25"/>
        <end position="42"/>
    </location>
</feature>